<keyword evidence="2" id="KW-1185">Reference proteome</keyword>
<dbReference type="PANTHER" id="PTHR31252">
    <property type="entry name" value="DUF4419 DOMAIN-CONTAINING PROTEIN"/>
    <property type="match status" value="1"/>
</dbReference>
<dbReference type="EMBL" id="JNBS01002894">
    <property type="protein sequence ID" value="OQR89033.1"/>
    <property type="molecule type" value="Genomic_DNA"/>
</dbReference>
<name>A0A1V9YTY6_9STRA</name>
<dbReference type="AlphaFoldDB" id="A0A1V9YTY6"/>
<comment type="caution">
    <text evidence="1">The sequence shown here is derived from an EMBL/GenBank/DDBJ whole genome shotgun (WGS) entry which is preliminary data.</text>
</comment>
<accession>A0A1V9YTY6</accession>
<gene>
    <name evidence="1" type="ORF">THRCLA_09955</name>
</gene>
<dbReference type="Proteomes" id="UP000243217">
    <property type="component" value="Unassembled WGS sequence"/>
</dbReference>
<protein>
    <submittedName>
        <fullName evidence="1">Uncharacterized protein</fullName>
    </submittedName>
</protein>
<sequence length="363" mass="41026">MVTFAVSHVQVEPFHSERLIENDVISGQNVFGHEQCSTIVQSSPIQGPFGRTDNGFVNGVVTAYCGHHNLTIRPDDVWLAIMIQFGFYVNGNAESLRSSIVKHQGQQELVVVRNGTLYTVDFGDMAVEMVDHMNANLIDPSLGQWILPSFSTTTIHDTIVGSVVMMASMAKYFRYKFELRCGIPYVNLLGTVEDWENIRTRIEKLKDFGDCMSEWVTMLGRVLDQFVLAAKGQAYVAFWQRICHNIEGHSGPSYICGWISVFCVFNEEGNWQGNRKRVEAHGQEFESEFPIVDTTDIPRGFCKVDVTIDDNGVEYKSAMFAGHVTYQVQNQNTIAPHLSWTIALKDRATEEKSKKPKQKLPRK</sequence>
<reference evidence="1 2" key="1">
    <citation type="journal article" date="2014" name="Genome Biol. Evol.">
        <title>The secreted proteins of Achlya hypogyna and Thraustotheca clavata identify the ancestral oomycete secretome and reveal gene acquisitions by horizontal gene transfer.</title>
        <authorList>
            <person name="Misner I."/>
            <person name="Blouin N."/>
            <person name="Leonard G."/>
            <person name="Richards T.A."/>
            <person name="Lane C.E."/>
        </authorList>
    </citation>
    <scope>NUCLEOTIDE SEQUENCE [LARGE SCALE GENOMIC DNA]</scope>
    <source>
        <strain evidence="1 2">ATCC 34112</strain>
    </source>
</reference>
<dbReference type="InterPro" id="IPR025533">
    <property type="entry name" value="DUF4419"/>
</dbReference>
<proteinExistence type="predicted"/>
<dbReference type="Pfam" id="PF14388">
    <property type="entry name" value="DUF4419"/>
    <property type="match status" value="1"/>
</dbReference>
<organism evidence="1 2">
    <name type="scientific">Thraustotheca clavata</name>
    <dbReference type="NCBI Taxonomy" id="74557"/>
    <lineage>
        <taxon>Eukaryota</taxon>
        <taxon>Sar</taxon>
        <taxon>Stramenopiles</taxon>
        <taxon>Oomycota</taxon>
        <taxon>Saprolegniomycetes</taxon>
        <taxon>Saprolegniales</taxon>
        <taxon>Achlyaceae</taxon>
        <taxon>Thraustotheca</taxon>
    </lineage>
</organism>
<dbReference type="PANTHER" id="PTHR31252:SF11">
    <property type="entry name" value="DUF4419 DOMAIN-CONTAINING PROTEIN"/>
    <property type="match status" value="1"/>
</dbReference>
<evidence type="ECO:0000313" key="2">
    <source>
        <dbReference type="Proteomes" id="UP000243217"/>
    </source>
</evidence>
<dbReference type="OrthoDB" id="75956at2759"/>
<evidence type="ECO:0000313" key="1">
    <source>
        <dbReference type="EMBL" id="OQR89033.1"/>
    </source>
</evidence>